<name>A0A5P1RFE7_9GAMM</name>
<evidence type="ECO:0000313" key="3">
    <source>
        <dbReference type="EMBL" id="QEQ97986.1"/>
    </source>
</evidence>
<accession>A0A5P1RFE7</accession>
<sequence>MKIQKCPQLLLVAALTVPSMSFLVGCNASSKSDKSKVWTHAELIKLTTSQAVSQIKSGNLKSVELTQALINQAKKHQNLNIFISLDEEGALKKASELDEIYAAGNAQGALFGVPVVLKDNIHAAGLRNTAGTPALSSFIPSENAPTTQALVDAGAIVLGKVNMHELAFGITSDNAEYGAVGNPYKPEYTAGGSSGGSAAALAAGMAVAALGTDTGGSVRIPAALNGVYSLRPTMGRYAQEGVTPISHTRDTVGPLARSVEDLIILDSVITGENELVPSKALNTLRIGVPRSYYYENLDPEMAAAAEGVIQTLRDAGASLVEVDMLGVAELNEKVGFPVVLYEAVEGLTRYLDIYNTGVTFSELAAMTASPDVAGLFSTLTTVDENKDGVADGLIPESVYQDAIRTYRPALQALFQSYYDDNQLDAMLIPTTPLPSRKTEGLLTGVELNGDIVNTFGTYIRNTDPDSNAGLPGVAFPVALNSEGLPMGMQLGGPAHSDRALLAIAMSVTAALPMLPAPDLD</sequence>
<gene>
    <name evidence="3" type="primary">iaaH</name>
    <name evidence="3" type="ORF">F0U83_15410</name>
</gene>
<dbReference type="SUPFAM" id="SSF75304">
    <property type="entry name" value="Amidase signature (AS) enzymes"/>
    <property type="match status" value="1"/>
</dbReference>
<proteinExistence type="predicted"/>
<evidence type="ECO:0000259" key="2">
    <source>
        <dbReference type="Pfam" id="PF01425"/>
    </source>
</evidence>
<dbReference type="Gene3D" id="3.90.1300.10">
    <property type="entry name" value="Amidase signature (AS) domain"/>
    <property type="match status" value="1"/>
</dbReference>
<feature type="domain" description="Amidase" evidence="2">
    <location>
        <begin position="64"/>
        <end position="501"/>
    </location>
</feature>
<feature type="signal peptide" evidence="1">
    <location>
        <begin position="1"/>
        <end position="21"/>
    </location>
</feature>
<dbReference type="InterPro" id="IPR000120">
    <property type="entry name" value="Amidase"/>
</dbReference>
<dbReference type="InterPro" id="IPR020556">
    <property type="entry name" value="Amidase_CS"/>
</dbReference>
<dbReference type="PANTHER" id="PTHR11895">
    <property type="entry name" value="TRANSAMIDASE"/>
    <property type="match status" value="1"/>
</dbReference>
<keyword evidence="3" id="KW-0378">Hydrolase</keyword>
<dbReference type="PANTHER" id="PTHR11895:SF151">
    <property type="entry name" value="GLUTAMYL-TRNA(GLN) AMIDOTRANSFERASE SUBUNIT A"/>
    <property type="match status" value="1"/>
</dbReference>
<evidence type="ECO:0000256" key="1">
    <source>
        <dbReference type="SAM" id="SignalP"/>
    </source>
</evidence>
<dbReference type="PROSITE" id="PS51257">
    <property type="entry name" value="PROKAR_LIPOPROTEIN"/>
    <property type="match status" value="1"/>
</dbReference>
<dbReference type="EMBL" id="CP043869">
    <property type="protein sequence ID" value="QEQ97986.1"/>
    <property type="molecule type" value="Genomic_DNA"/>
</dbReference>
<dbReference type="RefSeq" id="WP_138988193.1">
    <property type="nucleotide sequence ID" value="NZ_CP043869.1"/>
</dbReference>
<dbReference type="GO" id="GO:0016787">
    <property type="term" value="F:hydrolase activity"/>
    <property type="evidence" value="ECO:0007669"/>
    <property type="project" value="UniProtKB-KW"/>
</dbReference>
<organism evidence="3 4">
    <name type="scientific">Neptunomonas concharum</name>
    <dbReference type="NCBI Taxonomy" id="1031538"/>
    <lineage>
        <taxon>Bacteria</taxon>
        <taxon>Pseudomonadati</taxon>
        <taxon>Pseudomonadota</taxon>
        <taxon>Gammaproteobacteria</taxon>
        <taxon>Oceanospirillales</taxon>
        <taxon>Oceanospirillaceae</taxon>
        <taxon>Neptunomonas</taxon>
    </lineage>
</organism>
<dbReference type="InterPro" id="IPR036928">
    <property type="entry name" value="AS_sf"/>
</dbReference>
<dbReference type="PROSITE" id="PS00571">
    <property type="entry name" value="AMIDASES"/>
    <property type="match status" value="1"/>
</dbReference>
<dbReference type="InterPro" id="IPR023631">
    <property type="entry name" value="Amidase_dom"/>
</dbReference>
<reference evidence="3 4" key="1">
    <citation type="journal article" date="2019" name="Biochem. Eng. J.">
        <title>Metabolic engineering of the marine bacteria Neptunomonas concharum for the production of acetoin and meso-2,3-butanediol from acetate.</title>
        <authorList>
            <person name="Li W."/>
            <person name="Pu N."/>
            <person name="Liu C.-X."/>
            <person name="Yuan Q.-P."/>
            <person name="Li Z.-J."/>
        </authorList>
    </citation>
    <scope>NUCLEOTIDE SEQUENCE [LARGE SCALE GENOMIC DNA]</scope>
    <source>
        <strain evidence="3 4">JCM17730</strain>
    </source>
</reference>
<dbReference type="Pfam" id="PF01425">
    <property type="entry name" value="Amidase"/>
    <property type="match status" value="1"/>
</dbReference>
<dbReference type="AlphaFoldDB" id="A0A5P1RFE7"/>
<dbReference type="NCBIfam" id="NF005688">
    <property type="entry name" value="PRK07488.1"/>
    <property type="match status" value="1"/>
</dbReference>
<dbReference type="OrthoDB" id="8872210at2"/>
<keyword evidence="1" id="KW-0732">Signal</keyword>
<keyword evidence="4" id="KW-1185">Reference proteome</keyword>
<dbReference type="KEGG" id="ncu:F0U83_15410"/>
<dbReference type="Proteomes" id="UP000324760">
    <property type="component" value="Chromosome"/>
</dbReference>
<feature type="chain" id="PRO_5025037650" evidence="1">
    <location>
        <begin position="22"/>
        <end position="520"/>
    </location>
</feature>
<protein>
    <submittedName>
        <fullName evidence="3">Indoleacetamide hydrolase</fullName>
    </submittedName>
</protein>
<evidence type="ECO:0000313" key="4">
    <source>
        <dbReference type="Proteomes" id="UP000324760"/>
    </source>
</evidence>